<evidence type="ECO:0000313" key="19">
    <source>
        <dbReference type="EMBL" id="MBD2859837.1"/>
    </source>
</evidence>
<dbReference type="AlphaFoldDB" id="A0A927C4G2"/>
<dbReference type="GO" id="GO:0004222">
    <property type="term" value="F:metalloendopeptidase activity"/>
    <property type="evidence" value="ECO:0007669"/>
    <property type="project" value="UniProtKB-EC"/>
</dbReference>
<dbReference type="InterPro" id="IPR050626">
    <property type="entry name" value="Peptidase_M16"/>
</dbReference>
<evidence type="ECO:0000259" key="15">
    <source>
        <dbReference type="Pfam" id="PF00675"/>
    </source>
</evidence>
<evidence type="ECO:0000256" key="13">
    <source>
        <dbReference type="ARBA" id="ARBA00033450"/>
    </source>
</evidence>
<evidence type="ECO:0000256" key="6">
    <source>
        <dbReference type="ARBA" id="ARBA00022670"/>
    </source>
</evidence>
<dbReference type="SUPFAM" id="SSF63411">
    <property type="entry name" value="LuxS/MPP-like metallohydrolase"/>
    <property type="match status" value="4"/>
</dbReference>
<keyword evidence="10" id="KW-0482">Metalloprotease</keyword>
<evidence type="ECO:0000256" key="9">
    <source>
        <dbReference type="ARBA" id="ARBA00022833"/>
    </source>
</evidence>
<dbReference type="InterPro" id="IPR011765">
    <property type="entry name" value="Pept_M16_N"/>
</dbReference>
<organism evidence="19 20">
    <name type="scientific">Spongiibacter pelagi</name>
    <dbReference type="NCBI Taxonomy" id="2760804"/>
    <lineage>
        <taxon>Bacteria</taxon>
        <taxon>Pseudomonadati</taxon>
        <taxon>Pseudomonadota</taxon>
        <taxon>Gammaproteobacteria</taxon>
        <taxon>Cellvibrionales</taxon>
        <taxon>Spongiibacteraceae</taxon>
        <taxon>Spongiibacter</taxon>
    </lineage>
</organism>
<comment type="function">
    <text evidence="2">Endopeptidase that degrades small peptides of less than 7 kDa, such as glucagon and insulin.</text>
</comment>
<dbReference type="InterPro" id="IPR001431">
    <property type="entry name" value="Pept_M16_Zn_BS"/>
</dbReference>
<dbReference type="Pfam" id="PF16187">
    <property type="entry name" value="Peptidase_M16_M"/>
    <property type="match status" value="1"/>
</dbReference>
<dbReference type="InterPro" id="IPR054734">
    <property type="entry name" value="PqqF-like_C_4"/>
</dbReference>
<dbReference type="InterPro" id="IPR032632">
    <property type="entry name" value="Peptidase_M16_M"/>
</dbReference>
<feature type="domain" description="Coenzyme PQQ synthesis protein F-like C-terminal lobe" evidence="18">
    <location>
        <begin position="804"/>
        <end position="901"/>
    </location>
</feature>
<gene>
    <name evidence="19" type="ORF">IB286_12560</name>
</gene>
<evidence type="ECO:0000259" key="18">
    <source>
        <dbReference type="Pfam" id="PF22456"/>
    </source>
</evidence>
<dbReference type="Pfam" id="PF05193">
    <property type="entry name" value="Peptidase_M16_C"/>
    <property type="match status" value="1"/>
</dbReference>
<feature type="domain" description="Peptidase M16 N-terminal" evidence="15">
    <location>
        <begin position="68"/>
        <end position="190"/>
    </location>
</feature>
<evidence type="ECO:0000256" key="14">
    <source>
        <dbReference type="RuleBase" id="RU004447"/>
    </source>
</evidence>
<feature type="domain" description="Peptidase M16 middle/third" evidence="17">
    <location>
        <begin position="418"/>
        <end position="697"/>
    </location>
</feature>
<dbReference type="Pfam" id="PF22456">
    <property type="entry name" value="PqqF-like_C_4"/>
    <property type="match status" value="1"/>
</dbReference>
<comment type="similarity">
    <text evidence="3 14">Belongs to the peptidase M16 family.</text>
</comment>
<keyword evidence="9" id="KW-0862">Zinc</keyword>
<evidence type="ECO:0000256" key="4">
    <source>
        <dbReference type="ARBA" id="ARBA00012449"/>
    </source>
</evidence>
<accession>A0A927C4G2</accession>
<keyword evidence="20" id="KW-1185">Reference proteome</keyword>
<evidence type="ECO:0000256" key="12">
    <source>
        <dbReference type="ARBA" id="ARBA00031184"/>
    </source>
</evidence>
<protein>
    <recommendedName>
        <fullName evidence="5">Protease 3</fullName>
        <ecNumber evidence="4">3.4.24.55</ecNumber>
    </recommendedName>
    <alternativeName>
        <fullName evidence="13">Pitrilysin</fullName>
    </alternativeName>
    <alternativeName>
        <fullName evidence="12">Protease III</fullName>
    </alternativeName>
    <alternativeName>
        <fullName evidence="11">Protease pi</fullName>
    </alternativeName>
</protein>
<evidence type="ECO:0000256" key="11">
    <source>
        <dbReference type="ARBA" id="ARBA00029597"/>
    </source>
</evidence>
<dbReference type="FunFam" id="3.30.830.10:FF:000012">
    <property type="entry name" value="Protease 3"/>
    <property type="match status" value="1"/>
</dbReference>
<comment type="caution">
    <text evidence="19">The sequence shown here is derived from an EMBL/GenBank/DDBJ whole genome shotgun (WGS) entry which is preliminary data.</text>
</comment>
<dbReference type="Gene3D" id="3.30.830.10">
    <property type="entry name" value="Metalloenzyme, LuxS/M16 peptidase-like"/>
    <property type="match status" value="4"/>
</dbReference>
<dbReference type="GO" id="GO:0005737">
    <property type="term" value="C:cytoplasm"/>
    <property type="evidence" value="ECO:0007669"/>
    <property type="project" value="UniProtKB-ARBA"/>
</dbReference>
<dbReference type="FunFam" id="3.30.830.10:FF:000005">
    <property type="entry name" value="nardilysin isoform X1"/>
    <property type="match status" value="1"/>
</dbReference>
<evidence type="ECO:0000256" key="2">
    <source>
        <dbReference type="ARBA" id="ARBA00002184"/>
    </source>
</evidence>
<dbReference type="GO" id="GO:0046872">
    <property type="term" value="F:metal ion binding"/>
    <property type="evidence" value="ECO:0007669"/>
    <property type="project" value="UniProtKB-KW"/>
</dbReference>
<evidence type="ECO:0000256" key="1">
    <source>
        <dbReference type="ARBA" id="ARBA00001947"/>
    </source>
</evidence>
<dbReference type="PROSITE" id="PS00143">
    <property type="entry name" value="INSULINASE"/>
    <property type="match status" value="1"/>
</dbReference>
<evidence type="ECO:0000259" key="16">
    <source>
        <dbReference type="Pfam" id="PF05193"/>
    </source>
</evidence>
<evidence type="ECO:0000313" key="20">
    <source>
        <dbReference type="Proteomes" id="UP000610558"/>
    </source>
</evidence>
<evidence type="ECO:0000256" key="3">
    <source>
        <dbReference type="ARBA" id="ARBA00007261"/>
    </source>
</evidence>
<proteinExistence type="inferred from homology"/>
<evidence type="ECO:0000256" key="5">
    <source>
        <dbReference type="ARBA" id="ARBA00017565"/>
    </source>
</evidence>
<evidence type="ECO:0000256" key="8">
    <source>
        <dbReference type="ARBA" id="ARBA00022801"/>
    </source>
</evidence>
<dbReference type="GO" id="GO:0006508">
    <property type="term" value="P:proteolysis"/>
    <property type="evidence" value="ECO:0007669"/>
    <property type="project" value="UniProtKB-KW"/>
</dbReference>
<comment type="cofactor">
    <cofactor evidence="1">
        <name>Zn(2+)</name>
        <dbReference type="ChEBI" id="CHEBI:29105"/>
    </cofactor>
</comment>
<dbReference type="Pfam" id="PF00675">
    <property type="entry name" value="Peptidase_M16"/>
    <property type="match status" value="1"/>
</dbReference>
<reference evidence="19" key="1">
    <citation type="submission" date="2020-09" db="EMBL/GenBank/DDBJ databases">
        <authorList>
            <person name="Yoon J.-W."/>
        </authorList>
    </citation>
    <scope>NUCLEOTIDE SEQUENCE</scope>
    <source>
        <strain evidence="19">KMU-158</strain>
    </source>
</reference>
<keyword evidence="8" id="KW-0378">Hydrolase</keyword>
<name>A0A927C4G2_9GAMM</name>
<dbReference type="PANTHER" id="PTHR43690">
    <property type="entry name" value="NARDILYSIN"/>
    <property type="match status" value="1"/>
</dbReference>
<keyword evidence="6" id="KW-0645">Protease</keyword>
<sequence length="979" mass="111052">MARTSSFTVKNPLANRRYFSLARLCFGLVVLLGLAACQWTETTADFNLVKPLTEQRDFRYLQLDNGLKVLLVSMPGADKAAASLDVYVGSGDDPKDFQGLAHFLEHMLFLGTEKYPEAGEYQRFITANGGSHNAYTSFEHTNYFFDIAPDALEPALDRFAQFFVAPRFNAEYVQREVNAVDSEFRAKLRDERRREFDVFKSQLNPQHPFAKFSVGNLQTLRADDEAALRQALLDFYAQHYSANIMSLTVAGSQSLGELERMVRERFAQVENRQFVDQPVTLPLFSPEQNGQATLPRWVNIKPLKQLRSLSVQFPVADPQPFWQTKPLSYIGNLLGHEGAGSLLSTLKERGWVESLSAGQSLQYKGGAMFGIDIDLTEAGLNHVDDIITLLYADIALTKTQGVAQWRFDEQSRLARQQFLFRAQPSLINEVMQLSGDLQDYPAELVLEAPYRMSDYDAAIINNFLSSLTPENSYITLTAPEVETGLRNDRYKVDYGLRKIPASLEARWQRALANAGVEKNLALPKANPFIAADMAIKGGDTAKPKLLERDAGFELWLHNDGEFNLPKGQLNLLLESILVADNPRDRALSKLWLAMVEDELNELTYTASLAGLNFNLSSSWRGIELTVSGYNEKQQVLLAEILKVLRSPNWDEARFDRLKKQRYRQLENQRARPPYQQLMSELPSVMRRNRPDLEQRLMATDNASLNEVKEHVGKVLPSLRYRMLVDGNFNEQDARQLAATVKAAIPQVVTAVQAQEVSPRPQQEVLQLARGDYLRKRKMKHDDASLLYYVQAPNIGKQWRVTMGLAAQMMSADFYHQLRTEKQLGYIVSAGVYPVRELGGLIFLVQSPVMDSAGLQAEVQQWLVAWLEKGVLESEFNEHKQTLIKRLREQPENQWAAADRHWQELLDGYENFDSREQLVSALKEMTYDSFIGHIQTALNPDIRRGVYVYGNGRWPEKKPAGKSVGNLSEFKRGLGAYIFH</sequence>
<dbReference type="RefSeq" id="WP_190766073.1">
    <property type="nucleotide sequence ID" value="NZ_JACXLD010000007.1"/>
</dbReference>
<dbReference type="InterPro" id="IPR011249">
    <property type="entry name" value="Metalloenz_LuxS/M16"/>
</dbReference>
<evidence type="ECO:0000256" key="10">
    <source>
        <dbReference type="ARBA" id="ARBA00023049"/>
    </source>
</evidence>
<keyword evidence="7" id="KW-0479">Metal-binding</keyword>
<dbReference type="EMBL" id="JACXLD010000007">
    <property type="protein sequence ID" value="MBD2859837.1"/>
    <property type="molecule type" value="Genomic_DNA"/>
</dbReference>
<dbReference type="Proteomes" id="UP000610558">
    <property type="component" value="Unassembled WGS sequence"/>
</dbReference>
<evidence type="ECO:0000259" key="17">
    <source>
        <dbReference type="Pfam" id="PF16187"/>
    </source>
</evidence>
<feature type="domain" description="Peptidase M16 C-terminal" evidence="16">
    <location>
        <begin position="229"/>
        <end position="410"/>
    </location>
</feature>
<evidence type="ECO:0000256" key="7">
    <source>
        <dbReference type="ARBA" id="ARBA00022723"/>
    </source>
</evidence>
<dbReference type="InterPro" id="IPR007863">
    <property type="entry name" value="Peptidase_M16_C"/>
</dbReference>
<dbReference type="EC" id="3.4.24.55" evidence="4"/>
<dbReference type="PANTHER" id="PTHR43690:SF18">
    <property type="entry name" value="INSULIN-DEGRADING ENZYME-RELATED"/>
    <property type="match status" value="1"/>
</dbReference>